<dbReference type="Pfam" id="PF21814">
    <property type="entry name" value="DUF6883"/>
    <property type="match status" value="1"/>
</dbReference>
<dbReference type="EMBL" id="PIQE01000001">
    <property type="protein sequence ID" value="RUO73879.1"/>
    <property type="molecule type" value="Genomic_DNA"/>
</dbReference>
<gene>
    <name evidence="2" type="ORF">CWI80_00480</name>
</gene>
<accession>A0A432Z7R1</accession>
<dbReference type="InterPro" id="IPR049250">
    <property type="entry name" value="DUF6883"/>
</dbReference>
<feature type="domain" description="DUF6883" evidence="1">
    <location>
        <begin position="259"/>
        <end position="364"/>
    </location>
</feature>
<evidence type="ECO:0000313" key="3">
    <source>
        <dbReference type="Proteomes" id="UP000287022"/>
    </source>
</evidence>
<dbReference type="STRING" id="1122124.GCA_000423165_01300"/>
<sequence>MDKGYAFFFDAEHSELDCFYGPPCTSKVINSLIEADSNANTHVLRGDLLPHSLAYQISSVSTDPSSKGGVSQTYSGNDELHQLILCDLSDSFSGEWNTLNTLTFPYILGFKRVWTIVLPTISPQAAKTIDSKLQSFAPYIGAATIDTGNPLQIRLFDLVGGVFVQSARVYALESDSASLLRDKLPSKITVNIINDLLFDKLSPQPLQPTKTSYRGVLSVNRIKGKSQLTHNQKLAHALLEFAKNNPNAIISFDTSITSAKQFVWDNAKFTRYLLNLEHEEGGPKAKFFIEILGIESNDWQYLADQISSSLKHGLIVSVELSGYGIKHTVFSQITGRNGKTVIIRSVWQMNPDGSARFITAYPEKSEKQSDYRSPPQHICPPYLIGKERWEYIYNQAHKAGEEAALECVPVPMRLCGHSTIFEGVCGFAWVTIPDIRKGFAKWLKDKHIGVKSYKGGWRVDADPVPSDDVTWDLQSLEPKRAYARAFANVLRKNEIACEVHERID</sequence>
<proteinExistence type="predicted"/>
<organism evidence="2 3">
    <name type="scientific">Pseudidiomarina sediminum</name>
    <dbReference type="NCBI Taxonomy" id="431675"/>
    <lineage>
        <taxon>Bacteria</taxon>
        <taxon>Pseudomonadati</taxon>
        <taxon>Pseudomonadota</taxon>
        <taxon>Gammaproteobacteria</taxon>
        <taxon>Alteromonadales</taxon>
        <taxon>Idiomarinaceae</taxon>
        <taxon>Pseudidiomarina</taxon>
    </lineage>
</organism>
<evidence type="ECO:0000259" key="1">
    <source>
        <dbReference type="Pfam" id="PF21814"/>
    </source>
</evidence>
<dbReference type="RefSeq" id="WP_026862247.1">
    <property type="nucleotide sequence ID" value="NZ_PIQE01000001.1"/>
</dbReference>
<comment type="caution">
    <text evidence="2">The sequence shown here is derived from an EMBL/GenBank/DDBJ whole genome shotgun (WGS) entry which is preliminary data.</text>
</comment>
<dbReference type="Proteomes" id="UP000287022">
    <property type="component" value="Unassembled WGS sequence"/>
</dbReference>
<dbReference type="AlphaFoldDB" id="A0A432Z7R1"/>
<evidence type="ECO:0000313" key="2">
    <source>
        <dbReference type="EMBL" id="RUO73879.1"/>
    </source>
</evidence>
<keyword evidence="3" id="KW-1185">Reference proteome</keyword>
<protein>
    <recommendedName>
        <fullName evidence="1">DUF6883 domain-containing protein</fullName>
    </recommendedName>
</protein>
<name>A0A432Z7R1_9GAMM</name>
<reference evidence="3" key="1">
    <citation type="journal article" date="2018" name="Front. Microbiol.">
        <title>Genome-Based Analysis Reveals the Taxonomy and Diversity of the Family Idiomarinaceae.</title>
        <authorList>
            <person name="Liu Y."/>
            <person name="Lai Q."/>
            <person name="Shao Z."/>
        </authorList>
    </citation>
    <scope>NUCLEOTIDE SEQUENCE [LARGE SCALE GENOMIC DNA]</scope>
    <source>
        <strain evidence="3">c121</strain>
    </source>
</reference>